<sequence length="166" mass="16659">MVPARPETAADFDRLNPEDAIVSYITDFTPAVALGGGLLIGAAAVLLMAGIGRIAGISGMLHGLVSDGGNRGWRASFLIGLVAGAALYVLIWPGDIPARHGFPTLALIVAGLLVGAGTRLGSGCTSGHGVCGIARQSPRSMTATGIFMACGVVTAIVVRHLLGIGS</sequence>
<feature type="transmembrane region" description="Helical" evidence="9">
    <location>
        <begin position="72"/>
        <end position="92"/>
    </location>
</feature>
<dbReference type="STRING" id="1304275.C41B8_04456"/>
<reference evidence="10 11" key="1">
    <citation type="submission" date="2013-03" db="EMBL/GenBank/DDBJ databases">
        <title>Salinisphaera hydrothermalis C41B8 Genome Sequencing.</title>
        <authorList>
            <person name="Li C."/>
            <person name="Lai Q."/>
            <person name="Shao Z."/>
        </authorList>
    </citation>
    <scope>NUCLEOTIDE SEQUENCE [LARGE SCALE GENOMIC DNA]</scope>
    <source>
        <strain evidence="10 11">C41B8</strain>
    </source>
</reference>
<dbReference type="Proteomes" id="UP000028302">
    <property type="component" value="Unassembled WGS sequence"/>
</dbReference>
<name>A0A084IP19_SALHC</name>
<keyword evidence="2" id="KW-0813">Transport</keyword>
<evidence type="ECO:0000256" key="7">
    <source>
        <dbReference type="ARBA" id="ARBA00023136"/>
    </source>
</evidence>
<dbReference type="InterPro" id="IPR007272">
    <property type="entry name" value="Sulf_transp_TsuA/YedE"/>
</dbReference>
<evidence type="ECO:0000256" key="6">
    <source>
        <dbReference type="ARBA" id="ARBA00022989"/>
    </source>
</evidence>
<keyword evidence="7 9" id="KW-0472">Membrane</keyword>
<keyword evidence="6 9" id="KW-1133">Transmembrane helix</keyword>
<gene>
    <name evidence="10" type="ORF">C41B8_04456</name>
</gene>
<evidence type="ECO:0000256" key="4">
    <source>
        <dbReference type="ARBA" id="ARBA00022519"/>
    </source>
</evidence>
<keyword evidence="5 9" id="KW-0812">Transmembrane</keyword>
<evidence type="ECO:0008006" key="12">
    <source>
        <dbReference type="Google" id="ProtNLM"/>
    </source>
</evidence>
<dbReference type="PANTHER" id="PTHR30574">
    <property type="entry name" value="INNER MEMBRANE PROTEIN YEDE"/>
    <property type="match status" value="1"/>
</dbReference>
<evidence type="ECO:0000256" key="5">
    <source>
        <dbReference type="ARBA" id="ARBA00022692"/>
    </source>
</evidence>
<feature type="transmembrane region" description="Helical" evidence="9">
    <location>
        <begin position="104"/>
        <end position="122"/>
    </location>
</feature>
<evidence type="ECO:0000256" key="2">
    <source>
        <dbReference type="ARBA" id="ARBA00022448"/>
    </source>
</evidence>
<dbReference type="EMBL" id="APNK01000004">
    <property type="protein sequence ID" value="KEZ78453.1"/>
    <property type="molecule type" value="Genomic_DNA"/>
</dbReference>
<keyword evidence="4" id="KW-0997">Cell inner membrane</keyword>
<dbReference type="eggNOG" id="COG2391">
    <property type="taxonomic scope" value="Bacteria"/>
</dbReference>
<keyword evidence="3" id="KW-1003">Cell membrane</keyword>
<comment type="similarity">
    <text evidence="8">Belongs to the TsuA/YedE (TC 9.B.102) family.</text>
</comment>
<comment type="caution">
    <text evidence="10">The sequence shown here is derived from an EMBL/GenBank/DDBJ whole genome shotgun (WGS) entry which is preliminary data.</text>
</comment>
<dbReference type="GO" id="GO:0005886">
    <property type="term" value="C:plasma membrane"/>
    <property type="evidence" value="ECO:0007669"/>
    <property type="project" value="UniProtKB-SubCell"/>
</dbReference>
<protein>
    <recommendedName>
        <fullName evidence="12">Sulphur transport domain-containing protein</fullName>
    </recommendedName>
</protein>
<accession>A0A084IP19</accession>
<comment type="subcellular location">
    <subcellularLocation>
        <location evidence="1">Cell inner membrane</location>
        <topology evidence="1">Multi-pass membrane protein</topology>
    </subcellularLocation>
</comment>
<keyword evidence="11" id="KW-1185">Reference proteome</keyword>
<dbReference type="AlphaFoldDB" id="A0A084IP19"/>
<evidence type="ECO:0000256" key="3">
    <source>
        <dbReference type="ARBA" id="ARBA00022475"/>
    </source>
</evidence>
<organism evidence="10 11">
    <name type="scientific">Salinisphaera hydrothermalis (strain C41B8)</name>
    <dbReference type="NCBI Taxonomy" id="1304275"/>
    <lineage>
        <taxon>Bacteria</taxon>
        <taxon>Pseudomonadati</taxon>
        <taxon>Pseudomonadota</taxon>
        <taxon>Gammaproteobacteria</taxon>
        <taxon>Salinisphaerales</taxon>
        <taxon>Salinisphaeraceae</taxon>
        <taxon>Salinisphaera</taxon>
    </lineage>
</organism>
<evidence type="ECO:0000313" key="11">
    <source>
        <dbReference type="Proteomes" id="UP000028302"/>
    </source>
</evidence>
<proteinExistence type="inferred from homology"/>
<evidence type="ECO:0000256" key="1">
    <source>
        <dbReference type="ARBA" id="ARBA00004429"/>
    </source>
</evidence>
<evidence type="ECO:0000256" key="9">
    <source>
        <dbReference type="SAM" id="Phobius"/>
    </source>
</evidence>
<feature type="transmembrane region" description="Helical" evidence="9">
    <location>
        <begin position="143"/>
        <end position="162"/>
    </location>
</feature>
<evidence type="ECO:0000313" key="10">
    <source>
        <dbReference type="EMBL" id="KEZ78453.1"/>
    </source>
</evidence>
<feature type="transmembrane region" description="Helical" evidence="9">
    <location>
        <begin position="31"/>
        <end position="51"/>
    </location>
</feature>
<dbReference type="PATRIC" id="fig|1304275.5.peg.912"/>
<evidence type="ECO:0000256" key="8">
    <source>
        <dbReference type="ARBA" id="ARBA00035655"/>
    </source>
</evidence>
<dbReference type="PANTHER" id="PTHR30574:SF1">
    <property type="entry name" value="SULPHUR TRANSPORT DOMAIN-CONTAINING PROTEIN"/>
    <property type="match status" value="1"/>
</dbReference>